<dbReference type="Gene3D" id="3.40.50.300">
    <property type="entry name" value="P-loop containing nucleotide triphosphate hydrolases"/>
    <property type="match status" value="1"/>
</dbReference>
<accession>A0A9D2UJ55</accession>
<protein>
    <submittedName>
        <fullName evidence="5">ATP-binding cassette domain-containing protein</fullName>
    </submittedName>
</protein>
<dbReference type="SMART" id="SM00382">
    <property type="entry name" value="AAA"/>
    <property type="match status" value="1"/>
</dbReference>
<comment type="caution">
    <text evidence="5">The sequence shown here is derived from an EMBL/GenBank/DDBJ whole genome shotgun (WGS) entry which is preliminary data.</text>
</comment>
<feature type="domain" description="ABC transporter" evidence="4">
    <location>
        <begin position="2"/>
        <end position="238"/>
    </location>
</feature>
<keyword evidence="2" id="KW-0547">Nucleotide-binding</keyword>
<dbReference type="InterPro" id="IPR003439">
    <property type="entry name" value="ABC_transporter-like_ATP-bd"/>
</dbReference>
<keyword evidence="1" id="KW-0813">Transport</keyword>
<reference evidence="5" key="2">
    <citation type="submission" date="2021-04" db="EMBL/GenBank/DDBJ databases">
        <authorList>
            <person name="Gilroy R."/>
        </authorList>
    </citation>
    <scope>NUCLEOTIDE SEQUENCE</scope>
    <source>
        <strain evidence="5">MalCec1-1739</strain>
    </source>
</reference>
<proteinExistence type="predicted"/>
<dbReference type="PANTHER" id="PTHR43023">
    <property type="entry name" value="PROTEIN TRIGALACTOSYLDIACYLGLYCEROL 3, CHLOROPLASTIC"/>
    <property type="match status" value="1"/>
</dbReference>
<evidence type="ECO:0000256" key="2">
    <source>
        <dbReference type="ARBA" id="ARBA00022741"/>
    </source>
</evidence>
<dbReference type="AlphaFoldDB" id="A0A9D2UJ55"/>
<sequence length="264" mass="29508">MIEVNHLYKSFDGVDVLTDINASFHEGKTNLIIGQSGSGKTVLVKCLVGLLTPERGELKYDGRDILKMDKKEKKQLRVEMGMLFQSAALFDSMTVLENVMFPLNMFSNKTYREQMHRALFCLDRVGLVDAKSKYPSEISGGMQKRVAIARAIALNPKYLFCDEPNSGLDPKTSLVIDQLIHGITHEYGITTIINTHDMNSVMGIGENIVFIHKGIKEWEGTSKDIFTAKNEKLVDFIFASDLFKKVREVEVGQGMNNHGGTVAD</sequence>
<gene>
    <name evidence="5" type="ORF">IAA93_06725</name>
</gene>
<evidence type="ECO:0000313" key="6">
    <source>
        <dbReference type="Proteomes" id="UP000787625"/>
    </source>
</evidence>
<dbReference type="Pfam" id="PF00005">
    <property type="entry name" value="ABC_tran"/>
    <property type="match status" value="1"/>
</dbReference>
<keyword evidence="3 5" id="KW-0067">ATP-binding</keyword>
<name>A0A9D2UJ55_9BACT</name>
<dbReference type="EMBL" id="DWUP01000158">
    <property type="protein sequence ID" value="HJD53400.1"/>
    <property type="molecule type" value="Genomic_DNA"/>
</dbReference>
<dbReference type="Proteomes" id="UP000787625">
    <property type="component" value="Unassembled WGS sequence"/>
</dbReference>
<dbReference type="GO" id="GO:0005524">
    <property type="term" value="F:ATP binding"/>
    <property type="evidence" value="ECO:0007669"/>
    <property type="project" value="UniProtKB-KW"/>
</dbReference>
<organism evidence="5 6">
    <name type="scientific">Candidatus Avibacteroides avistercoris</name>
    <dbReference type="NCBI Taxonomy" id="2840690"/>
    <lineage>
        <taxon>Bacteria</taxon>
        <taxon>Pseudomonadati</taxon>
        <taxon>Bacteroidota</taxon>
        <taxon>Bacteroidia</taxon>
        <taxon>Bacteroidales</taxon>
        <taxon>Bacteroidaceae</taxon>
        <taxon>Bacteroidaceae incertae sedis</taxon>
        <taxon>Candidatus Avibacteroides</taxon>
    </lineage>
</organism>
<dbReference type="PROSITE" id="PS00211">
    <property type="entry name" value="ABC_TRANSPORTER_1"/>
    <property type="match status" value="1"/>
</dbReference>
<evidence type="ECO:0000259" key="4">
    <source>
        <dbReference type="PROSITE" id="PS50893"/>
    </source>
</evidence>
<evidence type="ECO:0000313" key="5">
    <source>
        <dbReference type="EMBL" id="HJD53400.1"/>
    </source>
</evidence>
<evidence type="ECO:0000256" key="1">
    <source>
        <dbReference type="ARBA" id="ARBA00022448"/>
    </source>
</evidence>
<dbReference type="GO" id="GO:0016887">
    <property type="term" value="F:ATP hydrolysis activity"/>
    <property type="evidence" value="ECO:0007669"/>
    <property type="project" value="InterPro"/>
</dbReference>
<dbReference type="InterPro" id="IPR003593">
    <property type="entry name" value="AAA+_ATPase"/>
</dbReference>
<dbReference type="PANTHER" id="PTHR43023:SF6">
    <property type="entry name" value="INTERMEMBRANE PHOSPHOLIPID TRANSPORT SYSTEM ATP-BINDING PROTEIN MLAF"/>
    <property type="match status" value="1"/>
</dbReference>
<dbReference type="InterPro" id="IPR027417">
    <property type="entry name" value="P-loop_NTPase"/>
</dbReference>
<dbReference type="SUPFAM" id="SSF52540">
    <property type="entry name" value="P-loop containing nucleoside triphosphate hydrolases"/>
    <property type="match status" value="1"/>
</dbReference>
<dbReference type="InterPro" id="IPR017871">
    <property type="entry name" value="ABC_transporter-like_CS"/>
</dbReference>
<evidence type="ECO:0000256" key="3">
    <source>
        <dbReference type="ARBA" id="ARBA00022840"/>
    </source>
</evidence>
<dbReference type="PROSITE" id="PS50893">
    <property type="entry name" value="ABC_TRANSPORTER_2"/>
    <property type="match status" value="1"/>
</dbReference>
<reference evidence="5" key="1">
    <citation type="journal article" date="2021" name="PeerJ">
        <title>Extensive microbial diversity within the chicken gut microbiome revealed by metagenomics and culture.</title>
        <authorList>
            <person name="Gilroy R."/>
            <person name="Ravi A."/>
            <person name="Getino M."/>
            <person name="Pursley I."/>
            <person name="Horton D.L."/>
            <person name="Alikhan N.F."/>
            <person name="Baker D."/>
            <person name="Gharbi K."/>
            <person name="Hall N."/>
            <person name="Watson M."/>
            <person name="Adriaenssens E.M."/>
            <person name="Foster-Nyarko E."/>
            <person name="Jarju S."/>
            <person name="Secka A."/>
            <person name="Antonio M."/>
            <person name="Oren A."/>
            <person name="Chaudhuri R.R."/>
            <person name="La Ragione R."/>
            <person name="Hildebrand F."/>
            <person name="Pallen M.J."/>
        </authorList>
    </citation>
    <scope>NUCLEOTIDE SEQUENCE</scope>
    <source>
        <strain evidence="5">MalCec1-1739</strain>
    </source>
</reference>